<comment type="subcellular location">
    <subcellularLocation>
        <location evidence="1">Mitochondrion</location>
    </subcellularLocation>
</comment>
<evidence type="ECO:0000313" key="8">
    <source>
        <dbReference type="Proteomes" id="UP001515480"/>
    </source>
</evidence>
<evidence type="ECO:0000256" key="5">
    <source>
        <dbReference type="SAM" id="MobiDB-lite"/>
    </source>
</evidence>
<accession>A0AB34K235</accession>
<dbReference type="SMART" id="SM00584">
    <property type="entry name" value="TLDc"/>
    <property type="match status" value="1"/>
</dbReference>
<dbReference type="PROSITE" id="PS51886">
    <property type="entry name" value="TLDC"/>
    <property type="match status" value="1"/>
</dbReference>
<gene>
    <name evidence="7" type="ORF">AB1Y20_009613</name>
</gene>
<dbReference type="EMBL" id="JBGBPQ010000002">
    <property type="protein sequence ID" value="KAL1528255.1"/>
    <property type="molecule type" value="Genomic_DNA"/>
</dbReference>
<keyword evidence="3" id="KW-0496">Mitochondrion</keyword>
<proteinExistence type="inferred from homology"/>
<feature type="compositionally biased region" description="Polar residues" evidence="5">
    <location>
        <begin position="48"/>
        <end position="61"/>
    </location>
</feature>
<reference evidence="7 8" key="1">
    <citation type="journal article" date="2024" name="Science">
        <title>Giant polyketide synthase enzymes in the biosynthesis of giant marine polyether toxins.</title>
        <authorList>
            <person name="Fallon T.R."/>
            <person name="Shende V.V."/>
            <person name="Wierzbicki I.H."/>
            <person name="Pendleton A.L."/>
            <person name="Watervoot N.F."/>
            <person name="Auber R.P."/>
            <person name="Gonzalez D.J."/>
            <person name="Wisecaver J.H."/>
            <person name="Moore B.S."/>
        </authorList>
    </citation>
    <scope>NUCLEOTIDE SEQUENCE [LARGE SCALE GENOMIC DNA]</scope>
    <source>
        <strain evidence="7 8">12B1</strain>
    </source>
</reference>
<dbReference type="InterPro" id="IPR006571">
    <property type="entry name" value="TLDc_dom"/>
</dbReference>
<evidence type="ECO:0000256" key="2">
    <source>
        <dbReference type="ARBA" id="ARBA00009540"/>
    </source>
</evidence>
<feature type="domain" description="TLDc" evidence="6">
    <location>
        <begin position="323"/>
        <end position="489"/>
    </location>
</feature>
<organism evidence="7 8">
    <name type="scientific">Prymnesium parvum</name>
    <name type="common">Toxic golden alga</name>
    <dbReference type="NCBI Taxonomy" id="97485"/>
    <lineage>
        <taxon>Eukaryota</taxon>
        <taxon>Haptista</taxon>
        <taxon>Haptophyta</taxon>
        <taxon>Prymnesiophyceae</taxon>
        <taxon>Prymnesiales</taxon>
        <taxon>Prymnesiaceae</taxon>
        <taxon>Prymnesium</taxon>
    </lineage>
</organism>
<keyword evidence="8" id="KW-1185">Reference proteome</keyword>
<dbReference type="Proteomes" id="UP001515480">
    <property type="component" value="Unassembled WGS sequence"/>
</dbReference>
<dbReference type="AlphaFoldDB" id="A0AB34K235"/>
<comment type="caution">
    <text evidence="7">The sequence shown here is derived from an EMBL/GenBank/DDBJ whole genome shotgun (WGS) entry which is preliminary data.</text>
</comment>
<protein>
    <recommendedName>
        <fullName evidence="4">Oxidation resistance protein 1</fullName>
    </recommendedName>
</protein>
<evidence type="ECO:0000256" key="1">
    <source>
        <dbReference type="ARBA" id="ARBA00004173"/>
    </source>
</evidence>
<feature type="region of interest" description="Disordered" evidence="5">
    <location>
        <begin position="1"/>
        <end position="99"/>
    </location>
</feature>
<comment type="similarity">
    <text evidence="2">Belongs to the OXR1 family.</text>
</comment>
<sequence length="556" mass="60384">MPFSGSDNATEIEPAFPTSGSPSTLSHDAVSPIDGEASFAEAQRIRESTPQLTMHSATLGAQTEDDPLNETAGGVGLGERRREGRRSRHAKDDENEEELGRRRYRARRELPHRWVEQGARSELPLLGGGGRSLVLLASWLAAPLCGFLLLLCCRPAGAVLDEAAARRLPLLPLVGRPRALDGRKASDDAACGGAADGAVKRDGRQHHELLRVLLILFPSSLWLLPARLRELCEEMSAEGERESGASRGRGAPAVAKGCVSACAATLQNAARRKVHPSGRRRHVQIQIDTGTVEMAPASCWGSAEQSFALSLPRLIGSETTPRCILSDAQREHLLPYLPASLQLDDWLLYYSTEQHGCSLRQAYLRLDGKGPTLLVALDSEGAIFGAFATESWHISPHYFGTGVHTHACSESFLFTTQPSINVYRWSGVNDHFQLGSHDSLAMGSGGHFGLWFDEAFEFGSSGRSLTYGNDPLASNEYFKVLKVEFWGFIPAASPAHTPTGYNDLSPSMHGSILPETGYREQAPEVVDRRQSSFHALVAGMFSPMVGGRSSERTRHA</sequence>
<evidence type="ECO:0000256" key="3">
    <source>
        <dbReference type="ARBA" id="ARBA00023128"/>
    </source>
</evidence>
<dbReference type="Pfam" id="PF07534">
    <property type="entry name" value="TLD"/>
    <property type="match status" value="1"/>
</dbReference>
<evidence type="ECO:0000313" key="7">
    <source>
        <dbReference type="EMBL" id="KAL1528255.1"/>
    </source>
</evidence>
<dbReference type="PANTHER" id="PTHR23354:SF62">
    <property type="entry name" value="MUSTARD, ISOFORM V"/>
    <property type="match status" value="1"/>
</dbReference>
<evidence type="ECO:0000259" key="6">
    <source>
        <dbReference type="PROSITE" id="PS51886"/>
    </source>
</evidence>
<dbReference type="GO" id="GO:0005739">
    <property type="term" value="C:mitochondrion"/>
    <property type="evidence" value="ECO:0007669"/>
    <property type="project" value="UniProtKB-SubCell"/>
</dbReference>
<evidence type="ECO:0000256" key="4">
    <source>
        <dbReference type="ARBA" id="ARBA00040604"/>
    </source>
</evidence>
<dbReference type="PANTHER" id="PTHR23354">
    <property type="entry name" value="NUCLEOLAR PROTEIN 7/ESTROGEN RECEPTOR COACTIVATOR-RELATED"/>
    <property type="match status" value="1"/>
</dbReference>
<name>A0AB34K235_PRYPA</name>